<feature type="chain" id="PRO_5035314052" description="Alpha-galactosidase" evidence="1">
    <location>
        <begin position="23"/>
        <end position="719"/>
    </location>
</feature>
<organism evidence="2 3">
    <name type="scientific">Persicirhabdus sediminis</name>
    <dbReference type="NCBI Taxonomy" id="454144"/>
    <lineage>
        <taxon>Bacteria</taxon>
        <taxon>Pseudomonadati</taxon>
        <taxon>Verrucomicrobiota</taxon>
        <taxon>Verrucomicrobiia</taxon>
        <taxon>Verrucomicrobiales</taxon>
        <taxon>Verrucomicrobiaceae</taxon>
        <taxon>Persicirhabdus</taxon>
    </lineage>
</organism>
<dbReference type="InterPro" id="IPR017853">
    <property type="entry name" value="GH"/>
</dbReference>
<dbReference type="EMBL" id="JAENIM010000042">
    <property type="protein sequence ID" value="MBK1792012.1"/>
    <property type="molecule type" value="Genomic_DNA"/>
</dbReference>
<comment type="caution">
    <text evidence="2">The sequence shown here is derived from an EMBL/GenBank/DDBJ whole genome shotgun (WGS) entry which is preliminary data.</text>
</comment>
<evidence type="ECO:0000256" key="1">
    <source>
        <dbReference type="SAM" id="SignalP"/>
    </source>
</evidence>
<dbReference type="Proteomes" id="UP000624703">
    <property type="component" value="Unassembled WGS sequence"/>
</dbReference>
<dbReference type="AlphaFoldDB" id="A0A8J7MFE2"/>
<gene>
    <name evidence="2" type="ORF">JIN82_12700</name>
</gene>
<evidence type="ECO:0000313" key="3">
    <source>
        <dbReference type="Proteomes" id="UP000624703"/>
    </source>
</evidence>
<evidence type="ECO:0000313" key="2">
    <source>
        <dbReference type="EMBL" id="MBK1792012.1"/>
    </source>
</evidence>
<accession>A0A8J7MFE2</accession>
<sequence>MNIKLTCTTLALTAATASQVSAGEPIKLENGQLSREFSTIEDTFKSSAIVNKINGETLKLNDVSEFRLRISDDVASKAPDTWLSSNDFKVIDIKKASAENIIVSLQHPGTQLEAELSYTLDSAAHYGRKQLKLTNGGKKPVTVEVIELESFSNKDNYQPYKIHEINVAGKWSPGIGQPLYTKKSAMFFGVEFPASRNTVSSEQLSSAYYWGFALEPKQSLTTHPSVFGVGDDGEFIQEAFFSYIDDIRAQPLRVQIQYNSWFDDGRGVSRESFEEKVTKINEELVNKRKLKPLNAYVIDDGWQDSSQKAASDWNKQFWPVNSKFDPDFASTKKLLADKESQLGLWLSPASIFGAKKMPPILEKAGYERLDMTMSLAGPKYMDELEKRLVDLASQGVTYFKLDGLFGHLKVRNVELKPNRGVPIPNLEGLLTDDITPGSPKLDTPEFDELKMYYVSAGTARFIETTKAMREVNPELFIAITNSAYLSPWWLQYIDVIWLINSGDSAGGSDRLPQLRYRDGIYYEIWEKENTQFPMCSIFNHDPKKTDTGESREEFRDYLLMHMSRGSVFIELYLKTMKLSDADWDVLADSLQWAHNNAQYFSGVRMHGGDPFGDIDPTLSAMARSRQMRQETEITGRVYGYSAWNKDGGYFSVLNPSSKDQTYTVTLDRKLGLRPDVKGDYKVTIVTDQSASTLPATVKYGDELKIDLKSREFLLLEFAK</sequence>
<protein>
    <recommendedName>
        <fullName evidence="4">Alpha-galactosidase</fullName>
    </recommendedName>
</protein>
<dbReference type="Gene3D" id="3.20.20.70">
    <property type="entry name" value="Aldolase class I"/>
    <property type="match status" value="1"/>
</dbReference>
<dbReference type="InterPro" id="IPR013785">
    <property type="entry name" value="Aldolase_TIM"/>
</dbReference>
<proteinExistence type="predicted"/>
<dbReference type="SUPFAM" id="SSF51445">
    <property type="entry name" value="(Trans)glycosidases"/>
    <property type="match status" value="1"/>
</dbReference>
<keyword evidence="1" id="KW-0732">Signal</keyword>
<evidence type="ECO:0008006" key="4">
    <source>
        <dbReference type="Google" id="ProtNLM"/>
    </source>
</evidence>
<keyword evidence="3" id="KW-1185">Reference proteome</keyword>
<reference evidence="2" key="1">
    <citation type="submission" date="2021-01" db="EMBL/GenBank/DDBJ databases">
        <title>Modified the classification status of verrucomicrobia.</title>
        <authorList>
            <person name="Feng X."/>
        </authorList>
    </citation>
    <scope>NUCLEOTIDE SEQUENCE</scope>
    <source>
        <strain evidence="2">_KCTC 22039</strain>
    </source>
</reference>
<dbReference type="RefSeq" id="WP_200312025.1">
    <property type="nucleotide sequence ID" value="NZ_JAENIM010000042.1"/>
</dbReference>
<name>A0A8J7MFE2_9BACT</name>
<feature type="signal peptide" evidence="1">
    <location>
        <begin position="1"/>
        <end position="22"/>
    </location>
</feature>